<dbReference type="AlphaFoldDB" id="A0A0V1BNF6"/>
<organism evidence="1 2">
    <name type="scientific">Trichinella spiralis</name>
    <name type="common">Trichina worm</name>
    <dbReference type="NCBI Taxonomy" id="6334"/>
    <lineage>
        <taxon>Eukaryota</taxon>
        <taxon>Metazoa</taxon>
        <taxon>Ecdysozoa</taxon>
        <taxon>Nematoda</taxon>
        <taxon>Enoplea</taxon>
        <taxon>Dorylaimia</taxon>
        <taxon>Trichinellida</taxon>
        <taxon>Trichinellidae</taxon>
        <taxon>Trichinella</taxon>
    </lineage>
</organism>
<protein>
    <submittedName>
        <fullName evidence="1">Uncharacterized protein</fullName>
    </submittedName>
</protein>
<evidence type="ECO:0000313" key="1">
    <source>
        <dbReference type="EMBL" id="KRY38789.1"/>
    </source>
</evidence>
<name>A0A0V1BNF6_TRISP</name>
<gene>
    <name evidence="1" type="ORF">T01_311</name>
</gene>
<dbReference type="EMBL" id="JYDH01000023">
    <property type="protein sequence ID" value="KRY38789.1"/>
    <property type="molecule type" value="Genomic_DNA"/>
</dbReference>
<evidence type="ECO:0000313" key="2">
    <source>
        <dbReference type="Proteomes" id="UP000054776"/>
    </source>
</evidence>
<dbReference type="Proteomes" id="UP000054776">
    <property type="component" value="Unassembled WGS sequence"/>
</dbReference>
<reference evidence="1 2" key="1">
    <citation type="submission" date="2015-01" db="EMBL/GenBank/DDBJ databases">
        <title>Evolution of Trichinella species and genotypes.</title>
        <authorList>
            <person name="Korhonen P.K."/>
            <person name="Edoardo P."/>
            <person name="Giuseppe L.R."/>
            <person name="Gasser R.B."/>
        </authorList>
    </citation>
    <scope>NUCLEOTIDE SEQUENCE [LARGE SCALE GENOMIC DNA]</scope>
    <source>
        <strain evidence="1">ISS3</strain>
    </source>
</reference>
<sequence>MVAIVLSAGRRSPSLTALWLRRVAAGNPEGNGPVHRIGSTPLPLRRVVCCSIFPVSSPAGPTVGSGLPRLGPGCLSLHQHFRLFAADFTQLLSPVPLRFPPVGVPSHASCVPADGALCGPFSMPRRR</sequence>
<comment type="caution">
    <text evidence="1">The sequence shown here is derived from an EMBL/GenBank/DDBJ whole genome shotgun (WGS) entry which is preliminary data.</text>
</comment>
<dbReference type="InParanoid" id="A0A0V1BNF6"/>
<keyword evidence="2" id="KW-1185">Reference proteome</keyword>
<accession>A0A0V1BNF6</accession>
<dbReference type="OrthoDB" id="10429596at2759"/>
<proteinExistence type="predicted"/>